<keyword evidence="2" id="KW-1133">Transmembrane helix</keyword>
<keyword evidence="2" id="KW-0472">Membrane</keyword>
<comment type="caution">
    <text evidence="3">The sequence shown here is derived from an EMBL/GenBank/DDBJ whole genome shotgun (WGS) entry which is preliminary data.</text>
</comment>
<dbReference type="PANTHER" id="PTHR33973:SF4">
    <property type="entry name" value="OS07G0153300 PROTEIN"/>
    <property type="match status" value="1"/>
</dbReference>
<feature type="region of interest" description="Disordered" evidence="1">
    <location>
        <begin position="231"/>
        <end position="267"/>
    </location>
</feature>
<sequence>MQHLAMILALGCAQIFLRWDRLLFDILILTSLLALILPLWLTVICYSSRSLQRDQQTPKVFLGEPRLLATQVSHTRLGTGHYNYSVPHFLVGTPVGLQGRIGSVLSLDEGDIPTQTQTDRLSLSSRLGQYFSSKTWFTIHAHHHLAKGNDSLGLEGKLRNFLLSKGEDPDEWPYAYLVSMPQFLGYQRNLVCFWYLYSSSRELTAMVMEVNNYWGQRKIAFSRLVGESPLPTSSSSSSSSSSPEVTHRSVSGPTASSHHSHPRHQSYRGHWDKDMFISPFEKVEGSIALRFSDPLAPNARLHITIALLSVTGKPRLIGRVFCPEDHDSLAPRTASSWQLLRFLPYWTGVLVVTELLIIAAALRIRAKGAMQFFAMPEVRPNNLPRDETNTERKLETPFRRYLQHLVDHCSSPLRLEYIPVKSHHLKPVVTFTSPTATSASPTLTIQVLAPQFYTSILTYQDPILAFTEESRPSPLPSDPSSRRLRISDLSLLLTTLATSSPTGAPPPPPRPRKFNLSASLITYLRTRTPDQPPFMDRFVASALPAPAQNEYRSALLTHLLARRFALGLHALIGVYATLAYLGIQAGLSLLLFRVCSGVSGLGNGVNAIAAMLCHWVVLRGGSILVK</sequence>
<dbReference type="Pfam" id="PF07103">
    <property type="entry name" value="DUF1365"/>
    <property type="match status" value="1"/>
</dbReference>
<organism evidence="3 4">
    <name type="scientific">Aspergillus ochraceoroseus IBT 24754</name>
    <dbReference type="NCBI Taxonomy" id="1392256"/>
    <lineage>
        <taxon>Eukaryota</taxon>
        <taxon>Fungi</taxon>
        <taxon>Dikarya</taxon>
        <taxon>Ascomycota</taxon>
        <taxon>Pezizomycotina</taxon>
        <taxon>Eurotiomycetes</taxon>
        <taxon>Eurotiomycetidae</taxon>
        <taxon>Eurotiales</taxon>
        <taxon>Aspergillaceae</taxon>
        <taxon>Aspergillus</taxon>
        <taxon>Aspergillus subgen. Nidulantes</taxon>
    </lineage>
</organism>
<feature type="compositionally biased region" description="Polar residues" evidence="1">
    <location>
        <begin position="248"/>
        <end position="257"/>
    </location>
</feature>
<feature type="compositionally biased region" description="Low complexity" evidence="1">
    <location>
        <begin position="233"/>
        <end position="242"/>
    </location>
</feature>
<accession>A0A2T5M9Y9</accession>
<dbReference type="AlphaFoldDB" id="A0A2T5M9Y9"/>
<dbReference type="RefSeq" id="XP_040756741.1">
    <property type="nucleotide sequence ID" value="XM_040896507.1"/>
</dbReference>
<evidence type="ECO:0000313" key="4">
    <source>
        <dbReference type="Proteomes" id="UP000244073"/>
    </source>
</evidence>
<evidence type="ECO:0000256" key="1">
    <source>
        <dbReference type="SAM" id="MobiDB-lite"/>
    </source>
</evidence>
<feature type="compositionally biased region" description="Basic residues" evidence="1">
    <location>
        <begin position="258"/>
        <end position="267"/>
    </location>
</feature>
<dbReference type="InterPro" id="IPR010775">
    <property type="entry name" value="DUF1365"/>
</dbReference>
<protein>
    <submittedName>
        <fullName evidence="3">Uncharacterized protein</fullName>
    </submittedName>
</protein>
<name>A0A2T5M9Y9_9EURO</name>
<dbReference type="GeneID" id="63813389"/>
<dbReference type="EMBL" id="MSFN02000001">
    <property type="protein sequence ID" value="PTU25349.1"/>
    <property type="molecule type" value="Genomic_DNA"/>
</dbReference>
<feature type="transmembrane region" description="Helical" evidence="2">
    <location>
        <begin position="604"/>
        <end position="625"/>
    </location>
</feature>
<keyword evidence="2" id="KW-0812">Transmembrane</keyword>
<evidence type="ECO:0000256" key="2">
    <source>
        <dbReference type="SAM" id="Phobius"/>
    </source>
</evidence>
<proteinExistence type="predicted"/>
<evidence type="ECO:0000313" key="3">
    <source>
        <dbReference type="EMBL" id="PTU25349.1"/>
    </source>
</evidence>
<dbReference type="OrthoDB" id="3340520at2759"/>
<dbReference type="VEuPathDB" id="FungiDB:P175DRAFT_0498469"/>
<reference evidence="3 4" key="1">
    <citation type="journal article" date="2018" name="Proc. Natl. Acad. Sci. U.S.A.">
        <title>Linking secondary metabolites to gene clusters through genome sequencing of six diverse Aspergillus species.</title>
        <authorList>
            <person name="Kaerboelling I."/>
            <person name="Vesth T.C."/>
            <person name="Frisvad J.C."/>
            <person name="Nybo J.L."/>
            <person name="Theobald S."/>
            <person name="Kuo A."/>
            <person name="Bowyer P."/>
            <person name="Matsuda Y."/>
            <person name="Mondo S."/>
            <person name="Lyhne E.K."/>
            <person name="Kogle M.E."/>
            <person name="Clum A."/>
            <person name="Lipzen A."/>
            <person name="Salamov A."/>
            <person name="Ngan C.Y."/>
            <person name="Daum C."/>
            <person name="Chiniquy J."/>
            <person name="Barry K."/>
            <person name="LaButti K."/>
            <person name="Haridas S."/>
            <person name="Simmons B.A."/>
            <person name="Magnuson J.K."/>
            <person name="Mortensen U.H."/>
            <person name="Larsen T.O."/>
            <person name="Grigoriev I.V."/>
            <person name="Baker S.E."/>
            <person name="Andersen M.R."/>
        </authorList>
    </citation>
    <scope>NUCLEOTIDE SEQUENCE [LARGE SCALE GENOMIC DNA]</scope>
    <source>
        <strain evidence="3 4">IBT 24754</strain>
    </source>
</reference>
<gene>
    <name evidence="3" type="ORF">P175DRAFT_0498469</name>
</gene>
<dbReference type="Proteomes" id="UP000244073">
    <property type="component" value="Unassembled WGS sequence"/>
</dbReference>
<feature type="transmembrane region" description="Helical" evidence="2">
    <location>
        <begin position="342"/>
        <end position="362"/>
    </location>
</feature>
<feature type="transmembrane region" description="Helical" evidence="2">
    <location>
        <begin position="22"/>
        <end position="41"/>
    </location>
</feature>
<dbReference type="PANTHER" id="PTHR33973">
    <property type="entry name" value="OS07G0153300 PROTEIN"/>
    <property type="match status" value="1"/>
</dbReference>
<feature type="transmembrane region" description="Helical" evidence="2">
    <location>
        <begin position="566"/>
        <end position="592"/>
    </location>
</feature>